<dbReference type="AlphaFoldDB" id="A0A2W4UEP9"/>
<sequence>MVSNSRPATQNSSFSSQPSVSTRIADSYSDNLIDDLFSDVDRILEGDLSGYMTVVGHKPKPINPSTRTVTLPDDFAPSSAAELYRATMSANVGSANVESASRRAPSSETVSHAQNAASHKLGQTSLRPPAPPMNPRYGGRPVTAVQSTLVAPVMTSRMPHPVTNDPGIYDAVIRPQPETVQTLPNFAYTDPMPELMLAPISPRPPQTIFEPQRKPQSQSVSLPFLLVGAASISAVSTLGLWTLGQSEPGHGWLLSLTKEAAAAEIPNNSDDEFLAYLQQSLTVISTRQAEAQQLSTVIPVAQASTLPTTVPNTNAAPQIGALPNLPGIAPTPNVIERVFVPVYENKAETKVASKPLPNVTLPARKARPNVPVPAAVAAAAAIPPGAPAAAAPSVPIVRTNSLPAPRSVAAAPTNAAAAITDVTPTSEHVLVGVLNLGSRSAALFDVEGSSQRAYVGDRIGLSSWNLVAVNGQDVVIRRDGEVRSVYIGQKF</sequence>
<accession>A0A2W4UEP9</accession>
<organism evidence="2 3">
    <name type="scientific">Leptolyngbya foveolarum</name>
    <dbReference type="NCBI Taxonomy" id="47253"/>
    <lineage>
        <taxon>Bacteria</taxon>
        <taxon>Bacillati</taxon>
        <taxon>Cyanobacteriota</taxon>
        <taxon>Cyanophyceae</taxon>
        <taxon>Leptolyngbyales</taxon>
        <taxon>Leptolyngbyaceae</taxon>
        <taxon>Leptolyngbya group</taxon>
        <taxon>Leptolyngbya</taxon>
    </lineage>
</organism>
<dbReference type="Proteomes" id="UP000249354">
    <property type="component" value="Unassembled WGS sequence"/>
</dbReference>
<feature type="compositionally biased region" description="Low complexity" evidence="1">
    <location>
        <begin position="12"/>
        <end position="21"/>
    </location>
</feature>
<reference evidence="2 3" key="2">
    <citation type="submission" date="2018-06" db="EMBL/GenBank/DDBJ databases">
        <title>Metagenomic assembly of (sub)arctic Cyanobacteria and their associated microbiome from non-axenic cultures.</title>
        <authorList>
            <person name="Baurain D."/>
        </authorList>
    </citation>
    <scope>NUCLEOTIDE SEQUENCE [LARGE SCALE GENOMIC DNA]</scope>
    <source>
        <strain evidence="2">ULC129bin1</strain>
    </source>
</reference>
<comment type="caution">
    <text evidence="2">The sequence shown here is derived from an EMBL/GenBank/DDBJ whole genome shotgun (WGS) entry which is preliminary data.</text>
</comment>
<evidence type="ECO:0000313" key="2">
    <source>
        <dbReference type="EMBL" id="PZO19403.1"/>
    </source>
</evidence>
<feature type="region of interest" description="Disordered" evidence="1">
    <location>
        <begin position="98"/>
        <end position="130"/>
    </location>
</feature>
<evidence type="ECO:0008006" key="4">
    <source>
        <dbReference type="Google" id="ProtNLM"/>
    </source>
</evidence>
<reference evidence="3" key="1">
    <citation type="submission" date="2018-04" db="EMBL/GenBank/DDBJ databases">
        <authorList>
            <person name="Cornet L."/>
        </authorList>
    </citation>
    <scope>NUCLEOTIDE SEQUENCE [LARGE SCALE GENOMIC DNA]</scope>
</reference>
<feature type="compositionally biased region" description="Polar residues" evidence="1">
    <location>
        <begin position="98"/>
        <end position="126"/>
    </location>
</feature>
<proteinExistence type="predicted"/>
<feature type="compositionally biased region" description="Polar residues" evidence="1">
    <location>
        <begin position="1"/>
        <end position="11"/>
    </location>
</feature>
<gene>
    <name evidence="2" type="ORF">DCF25_08525</name>
</gene>
<dbReference type="EMBL" id="QBMC01000044">
    <property type="protein sequence ID" value="PZO19403.1"/>
    <property type="molecule type" value="Genomic_DNA"/>
</dbReference>
<protein>
    <recommendedName>
        <fullName evidence="4">Type II secretion system protein GspC N-terminal domain-containing protein</fullName>
    </recommendedName>
</protein>
<name>A0A2W4UEP9_9CYAN</name>
<feature type="region of interest" description="Disordered" evidence="1">
    <location>
        <begin position="1"/>
        <end position="21"/>
    </location>
</feature>
<evidence type="ECO:0000313" key="3">
    <source>
        <dbReference type="Proteomes" id="UP000249354"/>
    </source>
</evidence>
<evidence type="ECO:0000256" key="1">
    <source>
        <dbReference type="SAM" id="MobiDB-lite"/>
    </source>
</evidence>